<keyword evidence="2" id="KW-1185">Reference proteome</keyword>
<sequence length="93" mass="10257">TQVLLMDPLPTINKVYSLVVQEESNHTMVNPVVPNTGDSTVLVNASDARKSFNHGKSPMYAGKGKGDTRHCTFCDKNGHTVDWCYKKHGNPNL</sequence>
<proteinExistence type="predicted"/>
<dbReference type="EMBL" id="LXQA010098990">
    <property type="protein sequence ID" value="MCI16007.1"/>
    <property type="molecule type" value="Genomic_DNA"/>
</dbReference>
<dbReference type="Proteomes" id="UP000265520">
    <property type="component" value="Unassembled WGS sequence"/>
</dbReference>
<dbReference type="PANTHER" id="PTHR34222:SF99">
    <property type="entry name" value="PROTEIN, PUTATIVE-RELATED"/>
    <property type="match status" value="1"/>
</dbReference>
<feature type="non-terminal residue" evidence="1">
    <location>
        <position position="1"/>
    </location>
</feature>
<dbReference type="AlphaFoldDB" id="A0A392PWE6"/>
<comment type="caution">
    <text evidence="1">The sequence shown here is derived from an EMBL/GenBank/DDBJ whole genome shotgun (WGS) entry which is preliminary data.</text>
</comment>
<name>A0A392PWE6_9FABA</name>
<evidence type="ECO:0000313" key="1">
    <source>
        <dbReference type="EMBL" id="MCI16007.1"/>
    </source>
</evidence>
<dbReference type="PANTHER" id="PTHR34222">
    <property type="entry name" value="GAG_PRE-INTEGRS DOMAIN-CONTAINING PROTEIN"/>
    <property type="match status" value="1"/>
</dbReference>
<protein>
    <submittedName>
        <fullName evidence="1">Integrase catalytic region</fullName>
    </submittedName>
</protein>
<accession>A0A392PWE6</accession>
<reference evidence="1 2" key="1">
    <citation type="journal article" date="2018" name="Front. Plant Sci.">
        <title>Red Clover (Trifolium pratense) and Zigzag Clover (T. medium) - A Picture of Genomic Similarities and Differences.</title>
        <authorList>
            <person name="Dluhosova J."/>
            <person name="Istvanek J."/>
            <person name="Nedelnik J."/>
            <person name="Repkova J."/>
        </authorList>
    </citation>
    <scope>NUCLEOTIDE SEQUENCE [LARGE SCALE GENOMIC DNA]</scope>
    <source>
        <strain evidence="2">cv. 10/8</strain>
        <tissue evidence="1">Leaf</tissue>
    </source>
</reference>
<evidence type="ECO:0000313" key="2">
    <source>
        <dbReference type="Proteomes" id="UP000265520"/>
    </source>
</evidence>
<organism evidence="1 2">
    <name type="scientific">Trifolium medium</name>
    <dbReference type="NCBI Taxonomy" id="97028"/>
    <lineage>
        <taxon>Eukaryota</taxon>
        <taxon>Viridiplantae</taxon>
        <taxon>Streptophyta</taxon>
        <taxon>Embryophyta</taxon>
        <taxon>Tracheophyta</taxon>
        <taxon>Spermatophyta</taxon>
        <taxon>Magnoliopsida</taxon>
        <taxon>eudicotyledons</taxon>
        <taxon>Gunneridae</taxon>
        <taxon>Pentapetalae</taxon>
        <taxon>rosids</taxon>
        <taxon>fabids</taxon>
        <taxon>Fabales</taxon>
        <taxon>Fabaceae</taxon>
        <taxon>Papilionoideae</taxon>
        <taxon>50 kb inversion clade</taxon>
        <taxon>NPAAA clade</taxon>
        <taxon>Hologalegina</taxon>
        <taxon>IRL clade</taxon>
        <taxon>Trifolieae</taxon>
        <taxon>Trifolium</taxon>
    </lineage>
</organism>